<keyword evidence="12" id="KW-0732">Signal</keyword>
<feature type="chain" id="PRO_5039744795" description="FAD:protein FMN transferase" evidence="12">
    <location>
        <begin position="21"/>
        <end position="348"/>
    </location>
</feature>
<keyword evidence="7 10" id="KW-0460">Magnesium</keyword>
<keyword evidence="3 10" id="KW-0285">Flavoprotein</keyword>
<feature type="binding site" evidence="11">
    <location>
        <position position="293"/>
    </location>
    <ligand>
        <name>Mg(2+)</name>
        <dbReference type="ChEBI" id="CHEBI:18420"/>
    </ligand>
</feature>
<evidence type="ECO:0000313" key="13">
    <source>
        <dbReference type="EMBL" id="VYS81405.1"/>
    </source>
</evidence>
<keyword evidence="4 10" id="KW-0808">Transferase</keyword>
<dbReference type="GO" id="GO:0005886">
    <property type="term" value="C:plasma membrane"/>
    <property type="evidence" value="ECO:0007669"/>
    <property type="project" value="UniProtKB-SubCell"/>
</dbReference>
<dbReference type="EC" id="2.7.1.180" evidence="1 10"/>
<feature type="binding site" evidence="11">
    <location>
        <position position="175"/>
    </location>
    <ligand>
        <name>Mg(2+)</name>
        <dbReference type="ChEBI" id="CHEBI:18420"/>
    </ligand>
</feature>
<comment type="subcellular location">
    <subcellularLocation>
        <location evidence="12">Cell inner membrane</location>
        <topology evidence="12">Lipid-anchor</topology>
        <orientation evidence="12">Periplasmic side</orientation>
    </subcellularLocation>
</comment>
<comment type="function">
    <text evidence="12">Flavin transferase that catalyzes the transfer of the FMN moiety of FAD and its covalent binding to the hydroxyl group of a threonine residue in a target flavoprotein.</text>
</comment>
<protein>
    <recommendedName>
        <fullName evidence="2 10">FAD:protein FMN transferase</fullName>
        <ecNumber evidence="1 10">2.7.1.180</ecNumber>
    </recommendedName>
    <alternativeName>
        <fullName evidence="8 10">Flavin transferase</fullName>
    </alternativeName>
</protein>
<dbReference type="EMBL" id="CACRSL010000003">
    <property type="protein sequence ID" value="VYS81405.1"/>
    <property type="molecule type" value="Genomic_DNA"/>
</dbReference>
<evidence type="ECO:0000256" key="12">
    <source>
        <dbReference type="RuleBase" id="RU363002"/>
    </source>
</evidence>
<accession>A0A6N2RNL4</accession>
<dbReference type="PIRSF" id="PIRSF006268">
    <property type="entry name" value="ApbE"/>
    <property type="match status" value="1"/>
</dbReference>
<evidence type="ECO:0000256" key="2">
    <source>
        <dbReference type="ARBA" id="ARBA00016337"/>
    </source>
</evidence>
<keyword evidence="12" id="KW-0472">Membrane</keyword>
<evidence type="ECO:0000256" key="7">
    <source>
        <dbReference type="ARBA" id="ARBA00022842"/>
    </source>
</evidence>
<dbReference type="PANTHER" id="PTHR30040:SF2">
    <property type="entry name" value="FAD:PROTEIN FMN TRANSFERASE"/>
    <property type="match status" value="1"/>
</dbReference>
<dbReference type="PANTHER" id="PTHR30040">
    <property type="entry name" value="THIAMINE BIOSYNTHESIS LIPOPROTEIN APBE"/>
    <property type="match status" value="1"/>
</dbReference>
<keyword evidence="5 10" id="KW-0479">Metal-binding</keyword>
<name>A0A6N2RNL4_9FIRM</name>
<dbReference type="PROSITE" id="PS51257">
    <property type="entry name" value="PROKAR_LIPOPROTEIN"/>
    <property type="match status" value="1"/>
</dbReference>
<dbReference type="GO" id="GO:0046872">
    <property type="term" value="F:metal ion binding"/>
    <property type="evidence" value="ECO:0007669"/>
    <property type="project" value="UniProtKB-UniRule"/>
</dbReference>
<evidence type="ECO:0000256" key="9">
    <source>
        <dbReference type="ARBA" id="ARBA00048540"/>
    </source>
</evidence>
<feature type="signal peptide" evidence="12">
    <location>
        <begin position="1"/>
        <end position="20"/>
    </location>
</feature>
<dbReference type="Pfam" id="PF02424">
    <property type="entry name" value="ApbE"/>
    <property type="match status" value="1"/>
</dbReference>
<comment type="catalytic activity">
    <reaction evidence="9 10 12">
        <text>L-threonyl-[protein] + FAD = FMN-L-threonyl-[protein] + AMP + H(+)</text>
        <dbReference type="Rhea" id="RHEA:36847"/>
        <dbReference type="Rhea" id="RHEA-COMP:11060"/>
        <dbReference type="Rhea" id="RHEA-COMP:11061"/>
        <dbReference type="ChEBI" id="CHEBI:15378"/>
        <dbReference type="ChEBI" id="CHEBI:30013"/>
        <dbReference type="ChEBI" id="CHEBI:57692"/>
        <dbReference type="ChEBI" id="CHEBI:74257"/>
        <dbReference type="ChEBI" id="CHEBI:456215"/>
        <dbReference type="EC" id="2.7.1.180"/>
    </reaction>
</comment>
<evidence type="ECO:0000256" key="11">
    <source>
        <dbReference type="PIRSR" id="PIRSR006268-2"/>
    </source>
</evidence>
<dbReference type="GO" id="GO:0016740">
    <property type="term" value="F:transferase activity"/>
    <property type="evidence" value="ECO:0007669"/>
    <property type="project" value="UniProtKB-UniRule"/>
</dbReference>
<dbReference type="InterPro" id="IPR024932">
    <property type="entry name" value="ApbE"/>
</dbReference>
<dbReference type="SUPFAM" id="SSF143631">
    <property type="entry name" value="ApbE-like"/>
    <property type="match status" value="1"/>
</dbReference>
<feature type="binding site" evidence="11">
    <location>
        <position position="289"/>
    </location>
    <ligand>
        <name>Mg(2+)</name>
        <dbReference type="ChEBI" id="CHEBI:18420"/>
    </ligand>
</feature>
<evidence type="ECO:0000256" key="10">
    <source>
        <dbReference type="PIRNR" id="PIRNR006268"/>
    </source>
</evidence>
<sequence>MQPKKKAAALLLAFVCFLGACTPQPRQEIPVKSGMTFAFDTVIEQTWYGEAGETAYLDIAKKLGAMESKLSLYRQGSEIDRLNQAAGKEYVPLSEDTFQILKQAKEWSIASGGVFDVTIAPVTTLWGITGEDPKVPGEEELQSALSLVGAEGILLDEATHSAMLAREGMAVDLGGVAKGMLLDQIRGIAQEDGVDSGFVSLGGNILAIGQKPDGKDFVFGLRDPRGDGGEYLGTLSIPGLTMATTGDYERFFEQDGVRYHHVIDPRTGYPAKTDLISLTVISADGGLADYLSTTFFIYGKEVALQYLDEEEFSLIAVDEEKNVYLSPALVPKFTPNEQKTEYTFHLEG</sequence>
<keyword evidence="12 13" id="KW-0449">Lipoprotein</keyword>
<comment type="similarity">
    <text evidence="10 12">Belongs to the ApbE family.</text>
</comment>
<dbReference type="Gene3D" id="3.10.520.10">
    <property type="entry name" value="ApbE-like domains"/>
    <property type="match status" value="1"/>
</dbReference>
<dbReference type="AlphaFoldDB" id="A0A6N2RNL4"/>
<gene>
    <name evidence="13" type="primary">apbE</name>
    <name evidence="13" type="ORF">AULFYP135_00475</name>
</gene>
<evidence type="ECO:0000256" key="1">
    <source>
        <dbReference type="ARBA" id="ARBA00011955"/>
    </source>
</evidence>
<keyword evidence="12" id="KW-1003">Cell membrane</keyword>
<dbReference type="InterPro" id="IPR003374">
    <property type="entry name" value="ApbE-like_sf"/>
</dbReference>
<organism evidence="13">
    <name type="scientific">uncultured Anaerotruncus sp</name>
    <dbReference type="NCBI Taxonomy" id="905011"/>
    <lineage>
        <taxon>Bacteria</taxon>
        <taxon>Bacillati</taxon>
        <taxon>Bacillota</taxon>
        <taxon>Clostridia</taxon>
        <taxon>Eubacteriales</taxon>
        <taxon>Oscillospiraceae</taxon>
        <taxon>Anaerotruncus</taxon>
        <taxon>environmental samples</taxon>
    </lineage>
</organism>
<keyword evidence="6 10" id="KW-0274">FAD</keyword>
<comment type="cofactor">
    <cofactor evidence="11">
        <name>Mg(2+)</name>
        <dbReference type="ChEBI" id="CHEBI:18420"/>
    </cofactor>
    <cofactor evidence="11">
        <name>Mn(2+)</name>
        <dbReference type="ChEBI" id="CHEBI:29035"/>
    </cofactor>
    <text evidence="11">Magnesium. Can also use manganese.</text>
</comment>
<evidence type="ECO:0000256" key="8">
    <source>
        <dbReference type="ARBA" id="ARBA00031306"/>
    </source>
</evidence>
<keyword evidence="12" id="KW-0997">Cell inner membrane</keyword>
<proteinExistence type="inferred from homology"/>
<evidence type="ECO:0000256" key="5">
    <source>
        <dbReference type="ARBA" id="ARBA00022723"/>
    </source>
</evidence>
<evidence type="ECO:0000256" key="4">
    <source>
        <dbReference type="ARBA" id="ARBA00022679"/>
    </source>
</evidence>
<reference evidence="13" key="1">
    <citation type="submission" date="2019-11" db="EMBL/GenBank/DDBJ databases">
        <authorList>
            <person name="Feng L."/>
        </authorList>
    </citation>
    <scope>NUCLEOTIDE SEQUENCE</scope>
    <source>
        <strain evidence="13">AundefinedLFYP135</strain>
    </source>
</reference>
<evidence type="ECO:0000256" key="3">
    <source>
        <dbReference type="ARBA" id="ARBA00022630"/>
    </source>
</evidence>
<evidence type="ECO:0000256" key="6">
    <source>
        <dbReference type="ARBA" id="ARBA00022827"/>
    </source>
</evidence>